<keyword evidence="1" id="KW-0472">Membrane</keyword>
<protein>
    <submittedName>
        <fullName evidence="2">Uncharacterized protein</fullName>
    </submittedName>
</protein>
<dbReference type="AlphaFoldDB" id="A0A6C0IXZ8"/>
<organism evidence="2">
    <name type="scientific">viral metagenome</name>
    <dbReference type="NCBI Taxonomy" id="1070528"/>
    <lineage>
        <taxon>unclassified sequences</taxon>
        <taxon>metagenomes</taxon>
        <taxon>organismal metagenomes</taxon>
    </lineage>
</organism>
<feature type="transmembrane region" description="Helical" evidence="1">
    <location>
        <begin position="25"/>
        <end position="46"/>
    </location>
</feature>
<evidence type="ECO:0000313" key="2">
    <source>
        <dbReference type="EMBL" id="QHT98188.1"/>
    </source>
</evidence>
<keyword evidence="1" id="KW-0812">Transmembrane</keyword>
<name>A0A6C0IXZ8_9ZZZZ</name>
<proteinExistence type="predicted"/>
<accession>A0A6C0IXZ8</accession>
<evidence type="ECO:0000256" key="1">
    <source>
        <dbReference type="SAM" id="Phobius"/>
    </source>
</evidence>
<keyword evidence="1" id="KW-1133">Transmembrane helix</keyword>
<dbReference type="EMBL" id="MN740289">
    <property type="protein sequence ID" value="QHT98188.1"/>
    <property type="molecule type" value="Genomic_DNA"/>
</dbReference>
<reference evidence="2" key="1">
    <citation type="journal article" date="2020" name="Nature">
        <title>Giant virus diversity and host interactions through global metagenomics.</title>
        <authorList>
            <person name="Schulz F."/>
            <person name="Roux S."/>
            <person name="Paez-Espino D."/>
            <person name="Jungbluth S."/>
            <person name="Walsh D.A."/>
            <person name="Denef V.J."/>
            <person name="McMahon K.D."/>
            <person name="Konstantinidis K.T."/>
            <person name="Eloe-Fadrosh E.A."/>
            <person name="Kyrpides N.C."/>
            <person name="Woyke T."/>
        </authorList>
    </citation>
    <scope>NUCLEOTIDE SEQUENCE</scope>
    <source>
        <strain evidence="2">GVMAG-M-3300025626-8</strain>
    </source>
</reference>
<sequence>MYSIRKTNSKIKLSNFVNGVSQENFIFLVSFLFIGASVFLITPFLVNNHKRAVARNEWRKTQESIPLGFTSGIPSNTRRLSLDSNEYYQT</sequence>